<evidence type="ECO:0000313" key="2">
    <source>
        <dbReference type="Proteomes" id="UP000250675"/>
    </source>
</evidence>
<accession>A0A2X1Q744</accession>
<sequence length="66" mass="7640">MPSNLLQLDQRIKVRLRTLQWCDYLVSDHPTGNELSGVSACNINDHVFILLIKCAKRLREVIEFSQ</sequence>
<evidence type="ECO:0000313" key="1">
    <source>
        <dbReference type="EMBL" id="SPX51094.1"/>
    </source>
</evidence>
<dbReference type="Proteomes" id="UP000250675">
    <property type="component" value="Unassembled WGS sequence"/>
</dbReference>
<name>A0A2X1Q744_KLEPN</name>
<proteinExistence type="predicted"/>
<protein>
    <submittedName>
        <fullName evidence="1">Uncharacterized protein</fullName>
    </submittedName>
</protein>
<gene>
    <name evidence="1" type="ORF">NCTC9645_00283</name>
</gene>
<organism evidence="1 2">
    <name type="scientific">Klebsiella pneumoniae</name>
    <dbReference type="NCBI Taxonomy" id="573"/>
    <lineage>
        <taxon>Bacteria</taxon>
        <taxon>Pseudomonadati</taxon>
        <taxon>Pseudomonadota</taxon>
        <taxon>Gammaproteobacteria</taxon>
        <taxon>Enterobacterales</taxon>
        <taxon>Enterobacteriaceae</taxon>
        <taxon>Klebsiella/Raoultella group</taxon>
        <taxon>Klebsiella</taxon>
        <taxon>Klebsiella pneumoniae complex</taxon>
    </lineage>
</organism>
<dbReference type="AlphaFoldDB" id="A0A2X1Q744"/>
<dbReference type="EMBL" id="UASO01000002">
    <property type="protein sequence ID" value="SPX51094.1"/>
    <property type="molecule type" value="Genomic_DNA"/>
</dbReference>
<reference evidence="1 2" key="1">
    <citation type="submission" date="2018-06" db="EMBL/GenBank/DDBJ databases">
        <authorList>
            <consortium name="Pathogen Informatics"/>
            <person name="Doyle S."/>
        </authorList>
    </citation>
    <scope>NUCLEOTIDE SEQUENCE [LARGE SCALE GENOMIC DNA]</scope>
    <source>
        <strain evidence="1 2">NCTC9645</strain>
    </source>
</reference>